<dbReference type="Proteomes" id="UP000290013">
    <property type="component" value="Chromosome"/>
</dbReference>
<proteinExistence type="predicted"/>
<dbReference type="KEGG" id="ctai:NCTC12078_02772"/>
<dbReference type="SUPFAM" id="SSF53448">
    <property type="entry name" value="Nucleotide-diphospho-sugar transferases"/>
    <property type="match status" value="1"/>
</dbReference>
<evidence type="ECO:0000313" key="3">
    <source>
        <dbReference type="Proteomes" id="UP000290013"/>
    </source>
</evidence>
<accession>A0A4V6IDT6</accession>
<dbReference type="InterPro" id="IPR029044">
    <property type="entry name" value="Nucleotide-diphossugar_trans"/>
</dbReference>
<dbReference type="CDD" id="cd06433">
    <property type="entry name" value="GT_2_WfgS_like"/>
    <property type="match status" value="1"/>
</dbReference>
<keyword evidence="2" id="KW-0328">Glycosyltransferase</keyword>
<evidence type="ECO:0000313" key="2">
    <source>
        <dbReference type="EMBL" id="VFB04734.1"/>
    </source>
</evidence>
<dbReference type="AlphaFoldDB" id="A0A4V6IDT6"/>
<dbReference type="Gene3D" id="3.90.550.10">
    <property type="entry name" value="Spore Coat Polysaccharide Biosynthesis Protein SpsA, Chain A"/>
    <property type="match status" value="1"/>
</dbReference>
<reference evidence="2 3" key="1">
    <citation type="submission" date="2019-02" db="EMBL/GenBank/DDBJ databases">
        <authorList>
            <consortium name="Pathogen Informatics"/>
        </authorList>
    </citation>
    <scope>NUCLEOTIDE SEQUENCE [LARGE SCALE GENOMIC DNA]</scope>
    <source>
        <strain evidence="2 3">3012STDY6944375</strain>
    </source>
</reference>
<dbReference type="InterPro" id="IPR001173">
    <property type="entry name" value="Glyco_trans_2-like"/>
</dbReference>
<dbReference type="EC" id="2.4.1.-" evidence="2"/>
<feature type="domain" description="Glycosyltransferase 2-like" evidence="1">
    <location>
        <begin position="6"/>
        <end position="135"/>
    </location>
</feature>
<dbReference type="EMBL" id="LR215974">
    <property type="protein sequence ID" value="VFB04734.1"/>
    <property type="molecule type" value="Genomic_DNA"/>
</dbReference>
<name>A0A4V6IDT6_9FLAO</name>
<dbReference type="PANTHER" id="PTHR22916">
    <property type="entry name" value="GLYCOSYLTRANSFERASE"/>
    <property type="match status" value="1"/>
</dbReference>
<dbReference type="PANTHER" id="PTHR22916:SF67">
    <property type="entry name" value="COLANIC ACID BIOSYNTHESIS GLYCOSYL TRANSFERASE WCAE-RELATED"/>
    <property type="match status" value="1"/>
</dbReference>
<gene>
    <name evidence="2" type="ORF">NCTC12078_02772</name>
</gene>
<protein>
    <submittedName>
        <fullName evidence="2">PGL/p-HBAD biosynthesis glycosyltransferase Rv2957/MT3031</fullName>
        <ecNumber evidence="2">2.4.1.-</ecNumber>
    </submittedName>
</protein>
<dbReference type="Pfam" id="PF00535">
    <property type="entry name" value="Glycos_transf_2"/>
    <property type="match status" value="1"/>
</dbReference>
<evidence type="ECO:0000259" key="1">
    <source>
        <dbReference type="Pfam" id="PF00535"/>
    </source>
</evidence>
<dbReference type="RefSeq" id="WP_130914910.1">
    <property type="nucleotide sequence ID" value="NZ_LR215974.1"/>
</dbReference>
<organism evidence="2 3">
    <name type="scientific">Chryseobacterium taihuense</name>
    <dbReference type="NCBI Taxonomy" id="1141221"/>
    <lineage>
        <taxon>Bacteria</taxon>
        <taxon>Pseudomonadati</taxon>
        <taxon>Bacteroidota</taxon>
        <taxon>Flavobacteriia</taxon>
        <taxon>Flavobacteriales</taxon>
        <taxon>Weeksellaceae</taxon>
        <taxon>Chryseobacterium group</taxon>
        <taxon>Chryseobacterium</taxon>
    </lineage>
</organism>
<keyword evidence="2" id="KW-0808">Transferase</keyword>
<sequence length="276" mass="32453">MSVKLTIITINFNNKEGLVKTFESVKSQTWSDFEYLVIDGGSTDGSKEIIENNSQITYWISEKDSGVYNAMNKGIRKASGDYIIFMNSGDFFYNAQVLEKMQHELSSDVGILYGNSIYFNDEGYRREEVPPKKLTFSFFYYGGINHQAAFIKRKLFDEFFYYREDYKICADWEFFIVLICLYNVSYKHLEQTICYYDYSGISAKPENLALYHAEREVTLNRHFGAFLEDLALSHEARARRIQHVLHIKKFPAAWRILKWMISLVLLFVPKFKMKKN</sequence>
<dbReference type="GO" id="GO:0016758">
    <property type="term" value="F:hexosyltransferase activity"/>
    <property type="evidence" value="ECO:0007669"/>
    <property type="project" value="UniProtKB-ARBA"/>
</dbReference>